<dbReference type="SUPFAM" id="SSF55781">
    <property type="entry name" value="GAF domain-like"/>
    <property type="match status" value="1"/>
</dbReference>
<name>A0A1G7UM64_9PSEU</name>
<feature type="coiled-coil region" evidence="1">
    <location>
        <begin position="305"/>
        <end position="343"/>
    </location>
</feature>
<dbReference type="STRING" id="200378.SAMN05216553_108273"/>
<proteinExistence type="predicted"/>
<keyword evidence="1" id="KW-0175">Coiled coil</keyword>
<dbReference type="InterPro" id="IPR013656">
    <property type="entry name" value="PAS_4"/>
</dbReference>
<evidence type="ECO:0000313" key="3">
    <source>
        <dbReference type="EMBL" id="SDG48189.1"/>
    </source>
</evidence>
<dbReference type="RefSeq" id="WP_090051461.1">
    <property type="nucleotide sequence ID" value="NZ_FNCC01000008.1"/>
</dbReference>
<dbReference type="Gene3D" id="3.30.450.20">
    <property type="entry name" value="PAS domain"/>
    <property type="match status" value="1"/>
</dbReference>
<reference evidence="4" key="1">
    <citation type="submission" date="2016-10" db="EMBL/GenBank/DDBJ databases">
        <authorList>
            <person name="Varghese N."/>
            <person name="Submissions S."/>
        </authorList>
    </citation>
    <scope>NUCLEOTIDE SEQUENCE [LARGE SCALE GENOMIC DNA]</scope>
    <source>
        <strain evidence="4">CGMCC 4.3506</strain>
    </source>
</reference>
<dbReference type="InterPro" id="IPR029016">
    <property type="entry name" value="GAF-like_dom_sf"/>
</dbReference>
<organism evidence="3 4">
    <name type="scientific">Lentzea fradiae</name>
    <dbReference type="NCBI Taxonomy" id="200378"/>
    <lineage>
        <taxon>Bacteria</taxon>
        <taxon>Bacillati</taxon>
        <taxon>Actinomycetota</taxon>
        <taxon>Actinomycetes</taxon>
        <taxon>Pseudonocardiales</taxon>
        <taxon>Pseudonocardiaceae</taxon>
        <taxon>Lentzea</taxon>
    </lineage>
</organism>
<dbReference type="Proteomes" id="UP000199623">
    <property type="component" value="Unassembled WGS sequence"/>
</dbReference>
<dbReference type="InterPro" id="IPR003018">
    <property type="entry name" value="GAF"/>
</dbReference>
<feature type="domain" description="GAF" evidence="2">
    <location>
        <begin position="140"/>
        <end position="306"/>
    </location>
</feature>
<dbReference type="Pfam" id="PF13185">
    <property type="entry name" value="GAF_2"/>
    <property type="match status" value="1"/>
</dbReference>
<evidence type="ECO:0000313" key="4">
    <source>
        <dbReference type="Proteomes" id="UP000199623"/>
    </source>
</evidence>
<dbReference type="SMART" id="SM00065">
    <property type="entry name" value="GAF"/>
    <property type="match status" value="1"/>
</dbReference>
<sequence length="420" mass="44486">MSALSDRGIGDEADLRSLFGQSTAVYASFTGPTHVLETLNDAFGGSVAQEGAETGVALVDAVPELAGQGVVELLDEVYATGEARTVRDTRIVLGSAPHEREAFFDLTCEPRRDATGEVTGVRVIGVEVTQVKHAQRLMAEHRALLEQIARDAPLTDVLDGMARCIEQLVPQELFVSVLLADPDGLHLRHGAAPSLPDFYNEAIDGIATGEGVGSCGTAAHRREPVVVADIGTDPFWDDFRDLAVRAGVAACWSTPILARDGALLGTFALYHPEPRVPQDTDLALIEVFTGTAALAIERHRGEQANRAAEARAEAALAELAKAVEAERELRADAEKRAAEAAELAAKMRVAAATHAQAPRPEKCQLGGKAGCAEAAEIKVADSWGDAAWGCAVHVEEALIHVRSIFIASEELGGLAAYLNR</sequence>
<keyword evidence="4" id="KW-1185">Reference proteome</keyword>
<protein>
    <submittedName>
        <fullName evidence="3">GAF domain-containing protein</fullName>
    </submittedName>
</protein>
<evidence type="ECO:0000256" key="1">
    <source>
        <dbReference type="SAM" id="Coils"/>
    </source>
</evidence>
<dbReference type="Pfam" id="PF08448">
    <property type="entry name" value="PAS_4"/>
    <property type="match status" value="1"/>
</dbReference>
<accession>A0A1G7UM64</accession>
<gene>
    <name evidence="3" type="ORF">SAMN05216553_108273</name>
</gene>
<dbReference type="OrthoDB" id="340764at2"/>
<dbReference type="AlphaFoldDB" id="A0A1G7UM64"/>
<dbReference type="EMBL" id="FNCC01000008">
    <property type="protein sequence ID" value="SDG48189.1"/>
    <property type="molecule type" value="Genomic_DNA"/>
</dbReference>
<dbReference type="Gene3D" id="3.30.450.40">
    <property type="match status" value="1"/>
</dbReference>
<evidence type="ECO:0000259" key="2">
    <source>
        <dbReference type="SMART" id="SM00065"/>
    </source>
</evidence>